<sequence length="139" mass="14486">MNWVHAAGYGAVGGLLVELLVLNGRLQSWQAARRLAREGRRKLPTFRKYVDVPADLAAALSRVLLGALTGWLLHPQISGLYAAVAAGASAPALIRQMGSFRGVQALARVGEVFPVEPSVTPAEPPAEVGPGAAVTGRGL</sequence>
<name>A0A7W7SK20_9ACTN</name>
<evidence type="ECO:0000313" key="3">
    <source>
        <dbReference type="EMBL" id="MBB4951919.1"/>
    </source>
</evidence>
<evidence type="ECO:0000313" key="4">
    <source>
        <dbReference type="Proteomes" id="UP000573327"/>
    </source>
</evidence>
<feature type="region of interest" description="Disordered" evidence="1">
    <location>
        <begin position="119"/>
        <end position="139"/>
    </location>
</feature>
<reference evidence="3 4" key="1">
    <citation type="submission" date="2020-08" db="EMBL/GenBank/DDBJ databases">
        <title>Sequencing the genomes of 1000 actinobacteria strains.</title>
        <authorList>
            <person name="Klenk H.-P."/>
        </authorList>
    </citation>
    <scope>NUCLEOTIDE SEQUENCE [LARGE SCALE GENOMIC DNA]</scope>
    <source>
        <strain evidence="3 4">DSM 44786</strain>
    </source>
</reference>
<accession>A0A7W7SK20</accession>
<proteinExistence type="predicted"/>
<organism evidence="3 4">
    <name type="scientific">Kitasatospora gansuensis</name>
    <dbReference type="NCBI Taxonomy" id="258050"/>
    <lineage>
        <taxon>Bacteria</taxon>
        <taxon>Bacillati</taxon>
        <taxon>Actinomycetota</taxon>
        <taxon>Actinomycetes</taxon>
        <taxon>Kitasatosporales</taxon>
        <taxon>Streptomycetaceae</taxon>
        <taxon>Kitasatospora</taxon>
    </lineage>
</organism>
<feature type="transmembrane region" description="Helical" evidence="2">
    <location>
        <begin position="6"/>
        <end position="28"/>
    </location>
</feature>
<dbReference type="Proteomes" id="UP000573327">
    <property type="component" value="Unassembled WGS sequence"/>
</dbReference>
<dbReference type="RefSeq" id="WP_184925939.1">
    <property type="nucleotide sequence ID" value="NZ_JACHJR010000002.1"/>
</dbReference>
<dbReference type="EMBL" id="JACHJR010000002">
    <property type="protein sequence ID" value="MBB4951919.1"/>
    <property type="molecule type" value="Genomic_DNA"/>
</dbReference>
<comment type="caution">
    <text evidence="3">The sequence shown here is derived from an EMBL/GenBank/DDBJ whole genome shotgun (WGS) entry which is preliminary data.</text>
</comment>
<keyword evidence="2" id="KW-0812">Transmembrane</keyword>
<protein>
    <submittedName>
        <fullName evidence="3">Uncharacterized protein</fullName>
    </submittedName>
</protein>
<evidence type="ECO:0000256" key="2">
    <source>
        <dbReference type="SAM" id="Phobius"/>
    </source>
</evidence>
<keyword evidence="4" id="KW-1185">Reference proteome</keyword>
<keyword evidence="2" id="KW-0472">Membrane</keyword>
<keyword evidence="2" id="KW-1133">Transmembrane helix</keyword>
<evidence type="ECO:0000256" key="1">
    <source>
        <dbReference type="SAM" id="MobiDB-lite"/>
    </source>
</evidence>
<dbReference type="AlphaFoldDB" id="A0A7W7SK20"/>
<gene>
    <name evidence="3" type="ORF">F4556_007573</name>
</gene>